<evidence type="ECO:0000313" key="1">
    <source>
        <dbReference type="EMBL" id="CDH46958.1"/>
    </source>
</evidence>
<accession>A0A7U7J5V9</accession>
<sequence length="196" mass="21780">MTAIRTAPTAAPRKKKKPDWAKIRAGYETGGTLRGLSEKYGVAWQTIQHRKDKEDWSQDFKEVILRKAEEQLAGLSVNDDADKRAAAIAEEAAKKATVLARHRNEWNAVRKLAYEAIQDGKHDFEKAKLAKITSETLQIVQHNERKAWGLNDPAPVATDTAGVDRQQTAMVAINNLLASIVLVKHEQGTTDSDDAR</sequence>
<dbReference type="AlphaFoldDB" id="A0A7U7J5V9"/>
<name>A0A7U7J5V9_9GAMM</name>
<dbReference type="RefSeq" id="WP_051498020.1">
    <property type="nucleotide sequence ID" value="NZ_CBTK010000286.1"/>
</dbReference>
<comment type="caution">
    <text evidence="1">The sequence shown here is derived from an EMBL/GenBank/DDBJ whole genome shotgun (WGS) entry which is preliminary data.</text>
</comment>
<proteinExistence type="predicted"/>
<dbReference type="Proteomes" id="UP000019184">
    <property type="component" value="Unassembled WGS sequence"/>
</dbReference>
<dbReference type="EMBL" id="CBTK010000286">
    <property type="protein sequence ID" value="CDH46958.1"/>
    <property type="molecule type" value="Genomic_DNA"/>
</dbReference>
<gene>
    <name evidence="1" type="ORF">BN874_690008</name>
</gene>
<evidence type="ECO:0000313" key="2">
    <source>
        <dbReference type="Proteomes" id="UP000019184"/>
    </source>
</evidence>
<dbReference type="OrthoDB" id="5787960at2"/>
<organism evidence="1 2">
    <name type="scientific">Candidatus Contendobacter odensis Run_B_J11</name>
    <dbReference type="NCBI Taxonomy" id="1400861"/>
    <lineage>
        <taxon>Bacteria</taxon>
        <taxon>Pseudomonadati</taxon>
        <taxon>Pseudomonadota</taxon>
        <taxon>Gammaproteobacteria</taxon>
        <taxon>Candidatus Competibacteraceae</taxon>
        <taxon>Candidatus Contendibacter</taxon>
    </lineage>
</organism>
<reference evidence="1 2" key="1">
    <citation type="journal article" date="2014" name="ISME J.">
        <title>Candidatus Competibacter-lineage genomes retrieved from metagenomes reveal functional metabolic diversity.</title>
        <authorList>
            <person name="McIlroy S.J."/>
            <person name="Albertsen M."/>
            <person name="Andresen E.K."/>
            <person name="Saunders A.M."/>
            <person name="Kristiansen R."/>
            <person name="Stokholm-Bjerregaard M."/>
            <person name="Nielsen K.L."/>
            <person name="Nielsen P.H."/>
        </authorList>
    </citation>
    <scope>NUCLEOTIDE SEQUENCE [LARGE SCALE GENOMIC DNA]</scope>
    <source>
        <strain evidence="1 2">Run_B_J11</strain>
    </source>
</reference>
<evidence type="ECO:0008006" key="3">
    <source>
        <dbReference type="Google" id="ProtNLM"/>
    </source>
</evidence>
<keyword evidence="2" id="KW-1185">Reference proteome</keyword>
<protein>
    <recommendedName>
        <fullName evidence="3">Terminase</fullName>
    </recommendedName>
</protein>